<feature type="transmembrane region" description="Helical" evidence="5">
    <location>
        <begin position="276"/>
        <end position="294"/>
    </location>
</feature>
<feature type="transmembrane region" description="Helical" evidence="5">
    <location>
        <begin position="189"/>
        <end position="210"/>
    </location>
</feature>
<keyword evidence="3 5" id="KW-1133">Transmembrane helix</keyword>
<evidence type="ECO:0000256" key="4">
    <source>
        <dbReference type="ARBA" id="ARBA00023136"/>
    </source>
</evidence>
<evidence type="ECO:0000256" key="1">
    <source>
        <dbReference type="ARBA" id="ARBA00004141"/>
    </source>
</evidence>
<evidence type="ECO:0000256" key="5">
    <source>
        <dbReference type="SAM" id="Phobius"/>
    </source>
</evidence>
<evidence type="ECO:0000313" key="6">
    <source>
        <dbReference type="EMBL" id="GJM61465.1"/>
    </source>
</evidence>
<keyword evidence="4 5" id="KW-0472">Membrane</keyword>
<protein>
    <submittedName>
        <fullName evidence="6">Voltage-gated chloride channel protein</fullName>
    </submittedName>
</protein>
<dbReference type="EMBL" id="BQKE01000001">
    <property type="protein sequence ID" value="GJM61465.1"/>
    <property type="molecule type" value="Genomic_DNA"/>
</dbReference>
<comment type="caution">
    <text evidence="6">The sequence shown here is derived from an EMBL/GenBank/DDBJ whole genome shotgun (WGS) entry which is preliminary data.</text>
</comment>
<keyword evidence="7" id="KW-1185">Reference proteome</keyword>
<comment type="subcellular location">
    <subcellularLocation>
        <location evidence="1">Membrane</location>
        <topology evidence="1">Multi-pass membrane protein</topology>
    </subcellularLocation>
</comment>
<dbReference type="PANTHER" id="PTHR43427:SF12">
    <property type="entry name" value="CHLORIDE TRANSPORTER"/>
    <property type="match status" value="1"/>
</dbReference>
<accession>A0AAN5AJB9</accession>
<evidence type="ECO:0000256" key="2">
    <source>
        <dbReference type="ARBA" id="ARBA00022692"/>
    </source>
</evidence>
<dbReference type="Proteomes" id="UP001310022">
    <property type="component" value="Unassembled WGS sequence"/>
</dbReference>
<name>A0AAN5AJB9_9BACT</name>
<gene>
    <name evidence="6" type="ORF">PEDI_20170</name>
</gene>
<dbReference type="InterPro" id="IPR014743">
    <property type="entry name" value="Cl-channel_core"/>
</dbReference>
<feature type="transmembrane region" description="Helical" evidence="5">
    <location>
        <begin position="231"/>
        <end position="256"/>
    </location>
</feature>
<dbReference type="GO" id="GO:0016020">
    <property type="term" value="C:membrane"/>
    <property type="evidence" value="ECO:0007669"/>
    <property type="project" value="UniProtKB-SubCell"/>
</dbReference>
<reference evidence="6 7" key="1">
    <citation type="submission" date="2021-12" db="EMBL/GenBank/DDBJ databases">
        <title>Genome sequencing of bacteria with rrn-lacking chromosome and rrn-plasmid.</title>
        <authorList>
            <person name="Anda M."/>
            <person name="Iwasaki W."/>
        </authorList>
    </citation>
    <scope>NUCLEOTIDE SEQUENCE [LARGE SCALE GENOMIC DNA]</scope>
    <source>
        <strain evidence="6 7">NBRC 15940</strain>
    </source>
</reference>
<keyword evidence="2 5" id="KW-0812">Transmembrane</keyword>
<evidence type="ECO:0000313" key="7">
    <source>
        <dbReference type="Proteomes" id="UP001310022"/>
    </source>
</evidence>
<dbReference type="RefSeq" id="WP_338237007.1">
    <property type="nucleotide sequence ID" value="NZ_BQKE01000001.1"/>
</dbReference>
<dbReference type="InterPro" id="IPR050368">
    <property type="entry name" value="ClC-type_chloride_channel"/>
</dbReference>
<feature type="transmembrane region" description="Helical" evidence="5">
    <location>
        <begin position="152"/>
        <end position="177"/>
    </location>
</feature>
<proteinExistence type="predicted"/>
<dbReference type="PANTHER" id="PTHR43427">
    <property type="entry name" value="CHLORIDE CHANNEL PROTEIN CLC-E"/>
    <property type="match status" value="1"/>
</dbReference>
<dbReference type="InterPro" id="IPR001807">
    <property type="entry name" value="ClC"/>
</dbReference>
<dbReference type="SUPFAM" id="SSF81340">
    <property type="entry name" value="Clc chloride channel"/>
    <property type="match status" value="1"/>
</dbReference>
<dbReference type="Pfam" id="PF00654">
    <property type="entry name" value="Voltage_CLC"/>
    <property type="match status" value="1"/>
</dbReference>
<feature type="transmembrane region" description="Helical" evidence="5">
    <location>
        <begin position="21"/>
        <end position="44"/>
    </location>
</feature>
<dbReference type="PRINTS" id="PR00762">
    <property type="entry name" value="CLCHANNEL"/>
</dbReference>
<feature type="transmembrane region" description="Helical" evidence="5">
    <location>
        <begin position="404"/>
        <end position="425"/>
    </location>
</feature>
<feature type="transmembrane region" description="Helical" evidence="5">
    <location>
        <begin position="364"/>
        <end position="384"/>
    </location>
</feature>
<dbReference type="CDD" id="cd03682">
    <property type="entry name" value="ClC_sycA_like"/>
    <property type="match status" value="1"/>
</dbReference>
<evidence type="ECO:0000256" key="3">
    <source>
        <dbReference type="ARBA" id="ARBA00022989"/>
    </source>
</evidence>
<dbReference type="GO" id="GO:0015108">
    <property type="term" value="F:chloride transmembrane transporter activity"/>
    <property type="evidence" value="ECO:0007669"/>
    <property type="project" value="InterPro"/>
</dbReference>
<dbReference type="AlphaFoldDB" id="A0AAN5AJB9"/>
<dbReference type="Gene3D" id="1.10.3080.10">
    <property type="entry name" value="Clc chloride channel"/>
    <property type="match status" value="1"/>
</dbReference>
<organism evidence="6 7">
    <name type="scientific">Persicobacter diffluens</name>
    <dbReference type="NCBI Taxonomy" id="981"/>
    <lineage>
        <taxon>Bacteria</taxon>
        <taxon>Pseudomonadati</taxon>
        <taxon>Bacteroidota</taxon>
        <taxon>Cytophagia</taxon>
        <taxon>Cytophagales</taxon>
        <taxon>Persicobacteraceae</taxon>
        <taxon>Persicobacter</taxon>
    </lineage>
</organism>
<sequence>MKINLPFSRNLRHQLRQLAKWIAIITPLAIVVGSLNAFFLWLLGKATDFRISTYEQHAWIIYLLPLAGVAIVWVYRKFGKNAEGGNNLIMDEIHKPGGGVPGRMSPFVLFSTVITHLFGGSAGREGTAVQIGGATAQQLGNLLKLDEDDTRLILTAGVAAGFGSIFGTPFTGAIFALEVLTIGKIKFNAIIPALFASVIGNFVTTAWGTHHSHNKLINITDKISVQFNENLHYLDISLIIGKIIIAGMAFGLAGYLFGELTHKVKDTLKAKVKNPYLIPVIGGVVVIIAVNLLGNYDYIGIGVKAYREGGVGINTAFQEGGAEWYSWITKLVLTAITLGSGFKGGEVTPLFFVGATLGNTMAGLLDAPVALFAALGFIGVFAAATNTPLACTIMGVELFGSEYLLYFAIACYTAYYFSGHTGIYASQKVAVPKHIGSKEHIQENLGELRKQGKHLKPPKEDRMD</sequence>
<feature type="transmembrane region" description="Helical" evidence="5">
    <location>
        <begin position="56"/>
        <end position="75"/>
    </location>
</feature>